<name>A0A1I4NIH1_9GAMM</name>
<feature type="domain" description="Cytochrome c-552/DMSO reductase-like haem-binding" evidence="7">
    <location>
        <begin position="24"/>
        <end position="274"/>
    </location>
</feature>
<dbReference type="OrthoDB" id="5337932at2"/>
<evidence type="ECO:0000256" key="2">
    <source>
        <dbReference type="ARBA" id="ARBA00022617"/>
    </source>
</evidence>
<dbReference type="Proteomes" id="UP000243629">
    <property type="component" value="Unassembled WGS sequence"/>
</dbReference>
<dbReference type="AlphaFoldDB" id="A0A1I4NIH1"/>
<evidence type="ECO:0000256" key="1">
    <source>
        <dbReference type="ARBA" id="ARBA00022448"/>
    </source>
</evidence>
<keyword evidence="1" id="KW-0813">Transport</keyword>
<proteinExistence type="predicted"/>
<dbReference type="Pfam" id="PF09459">
    <property type="entry name" value="EB_dh"/>
    <property type="match status" value="1"/>
</dbReference>
<keyword evidence="6" id="KW-0732">Signal</keyword>
<dbReference type="GO" id="GO:0046872">
    <property type="term" value="F:metal ion binding"/>
    <property type="evidence" value="ECO:0007669"/>
    <property type="project" value="UniProtKB-KW"/>
</dbReference>
<dbReference type="EMBL" id="FOUI01000001">
    <property type="protein sequence ID" value="SFM15271.1"/>
    <property type="molecule type" value="Genomic_DNA"/>
</dbReference>
<dbReference type="GO" id="GO:0020037">
    <property type="term" value="F:heme binding"/>
    <property type="evidence" value="ECO:0007669"/>
    <property type="project" value="InterPro"/>
</dbReference>
<evidence type="ECO:0000313" key="9">
    <source>
        <dbReference type="Proteomes" id="UP000243629"/>
    </source>
</evidence>
<dbReference type="InterPro" id="IPR019020">
    <property type="entry name" value="Cyt-c552/DMSO_Rdtase_haem-bd"/>
</dbReference>
<accession>A0A1I4NIH1</accession>
<dbReference type="SMART" id="SM00887">
    <property type="entry name" value="EB_dh"/>
    <property type="match status" value="1"/>
</dbReference>
<dbReference type="STRING" id="1720063.SAMN05216217_101345"/>
<keyword evidence="4" id="KW-0249">Electron transport</keyword>
<keyword evidence="2" id="KW-0349">Heme</keyword>
<evidence type="ECO:0000256" key="5">
    <source>
        <dbReference type="ARBA" id="ARBA00023004"/>
    </source>
</evidence>
<feature type="chain" id="PRO_5017398839" evidence="6">
    <location>
        <begin position="23"/>
        <end position="292"/>
    </location>
</feature>
<sequence length="292" mass="30698">MKKLTAAIIGVTLGLSQGVAVAEPADWSAIEAKEITLFFPGISPMEWITGKIRIDRARHGGARPFAQGDTCIDCHGQEVAEMGAKIASGETLEPDPLAGRPGSIPLNVQAAHDGSNLYMRFSWTQPAAAGGDKADAENPVKLAFMLDAGKVETADQSGCWASCHADSRTMPEGDAGKTKYVKDGSVAAGVFYDLVQWRSGSNGGYAGHVADQRVLEASDTVVASGSQDGDTWSVVIQRPLAGGEADIALEAGKAYNVGFAIHNEHTEGRFHHVSLGYKLGIDADGDITAKKF</sequence>
<dbReference type="RefSeq" id="WP_093471796.1">
    <property type="nucleotide sequence ID" value="NZ_FOUI01000001.1"/>
</dbReference>
<gene>
    <name evidence="8" type="ORF">SAMN05216217_101345</name>
</gene>
<organism evidence="8 9">
    <name type="scientific">Halopseudomonas yangmingensis</name>
    <dbReference type="NCBI Taxonomy" id="1720063"/>
    <lineage>
        <taxon>Bacteria</taxon>
        <taxon>Pseudomonadati</taxon>
        <taxon>Pseudomonadota</taxon>
        <taxon>Gammaproteobacteria</taxon>
        <taxon>Pseudomonadales</taxon>
        <taxon>Pseudomonadaceae</taxon>
        <taxon>Halopseudomonas</taxon>
    </lineage>
</organism>
<dbReference type="Gene3D" id="2.60.40.1190">
    <property type="match status" value="1"/>
</dbReference>
<protein>
    <submittedName>
        <fullName evidence="8">Ethylbenzene dehydrogenase</fullName>
    </submittedName>
</protein>
<reference evidence="9" key="1">
    <citation type="submission" date="2016-10" db="EMBL/GenBank/DDBJ databases">
        <authorList>
            <person name="Varghese N."/>
            <person name="Submissions S."/>
        </authorList>
    </citation>
    <scope>NUCLEOTIDE SEQUENCE [LARGE SCALE GENOMIC DNA]</scope>
    <source>
        <strain evidence="9">DSM 24213</strain>
    </source>
</reference>
<keyword evidence="9" id="KW-1185">Reference proteome</keyword>
<evidence type="ECO:0000259" key="7">
    <source>
        <dbReference type="SMART" id="SM00887"/>
    </source>
</evidence>
<evidence type="ECO:0000256" key="6">
    <source>
        <dbReference type="SAM" id="SignalP"/>
    </source>
</evidence>
<keyword evidence="3" id="KW-0479">Metal-binding</keyword>
<keyword evidence="5" id="KW-0408">Iron</keyword>
<evidence type="ECO:0000256" key="3">
    <source>
        <dbReference type="ARBA" id="ARBA00022723"/>
    </source>
</evidence>
<feature type="signal peptide" evidence="6">
    <location>
        <begin position="1"/>
        <end position="22"/>
    </location>
</feature>
<evidence type="ECO:0000256" key="4">
    <source>
        <dbReference type="ARBA" id="ARBA00022982"/>
    </source>
</evidence>
<evidence type="ECO:0000313" key="8">
    <source>
        <dbReference type="EMBL" id="SFM15271.1"/>
    </source>
</evidence>